<accession>A0AA40F226</accession>
<name>A0AA40F226_9PEZI</name>
<gene>
    <name evidence="1" type="ORF">B0T18DRAFT_323959</name>
</gene>
<evidence type="ECO:0000313" key="1">
    <source>
        <dbReference type="EMBL" id="KAK0749800.1"/>
    </source>
</evidence>
<comment type="caution">
    <text evidence="1">The sequence shown here is derived from an EMBL/GenBank/DDBJ whole genome shotgun (WGS) entry which is preliminary data.</text>
</comment>
<protein>
    <submittedName>
        <fullName evidence="1">Uncharacterized protein</fullName>
    </submittedName>
</protein>
<dbReference type="Proteomes" id="UP001172155">
    <property type="component" value="Unassembled WGS sequence"/>
</dbReference>
<evidence type="ECO:0000313" key="2">
    <source>
        <dbReference type="Proteomes" id="UP001172155"/>
    </source>
</evidence>
<proteinExistence type="predicted"/>
<keyword evidence="2" id="KW-1185">Reference proteome</keyword>
<organism evidence="1 2">
    <name type="scientific">Schizothecium vesticola</name>
    <dbReference type="NCBI Taxonomy" id="314040"/>
    <lineage>
        <taxon>Eukaryota</taxon>
        <taxon>Fungi</taxon>
        <taxon>Dikarya</taxon>
        <taxon>Ascomycota</taxon>
        <taxon>Pezizomycotina</taxon>
        <taxon>Sordariomycetes</taxon>
        <taxon>Sordariomycetidae</taxon>
        <taxon>Sordariales</taxon>
        <taxon>Schizotheciaceae</taxon>
        <taxon>Schizothecium</taxon>
    </lineage>
</organism>
<sequence>MFSTCKQTYPCHQRTALSHALLKQKRPSKKKTYNTRDSLVVTDPTTSLAVTGLSMGERTGSRAFQYLWSYVSGNGGITDRIEGTWTLRGGGRKNSLNTHQGRSRMIFGQSQYIKKHARHGGSSRNLYLFSPIQVSLHDNWQVVKPEHKVS</sequence>
<reference evidence="1" key="1">
    <citation type="submission" date="2023-06" db="EMBL/GenBank/DDBJ databases">
        <title>Genome-scale phylogeny and comparative genomics of the fungal order Sordariales.</title>
        <authorList>
            <consortium name="Lawrence Berkeley National Laboratory"/>
            <person name="Hensen N."/>
            <person name="Bonometti L."/>
            <person name="Westerberg I."/>
            <person name="Brannstrom I.O."/>
            <person name="Guillou S."/>
            <person name="Cros-Aarteil S."/>
            <person name="Calhoun S."/>
            <person name="Haridas S."/>
            <person name="Kuo A."/>
            <person name="Mondo S."/>
            <person name="Pangilinan J."/>
            <person name="Riley R."/>
            <person name="LaButti K."/>
            <person name="Andreopoulos B."/>
            <person name="Lipzen A."/>
            <person name="Chen C."/>
            <person name="Yanf M."/>
            <person name="Daum C."/>
            <person name="Ng V."/>
            <person name="Clum A."/>
            <person name="Steindorff A."/>
            <person name="Ohm R."/>
            <person name="Martin F."/>
            <person name="Silar P."/>
            <person name="Natvig D."/>
            <person name="Lalanne C."/>
            <person name="Gautier V."/>
            <person name="Ament-velasquez S.L."/>
            <person name="Kruys A."/>
            <person name="Hutchinson M.I."/>
            <person name="Powell A.J."/>
            <person name="Barry K."/>
            <person name="Miller A.N."/>
            <person name="Grigoriev I.V."/>
            <person name="Debuchy R."/>
            <person name="Gladieux P."/>
            <person name="Thoren M.H."/>
            <person name="Johannesson H."/>
        </authorList>
    </citation>
    <scope>NUCLEOTIDE SEQUENCE</scope>
    <source>
        <strain evidence="1">SMH3187-1</strain>
    </source>
</reference>
<dbReference type="AlphaFoldDB" id="A0AA40F226"/>
<dbReference type="EMBL" id="JAUKUD010000003">
    <property type="protein sequence ID" value="KAK0749800.1"/>
    <property type="molecule type" value="Genomic_DNA"/>
</dbReference>